<keyword evidence="6" id="KW-1185">Reference proteome</keyword>
<dbReference type="Proteomes" id="UP000036902">
    <property type="component" value="Chromosome"/>
</dbReference>
<dbReference type="PROSITE" id="PS50113">
    <property type="entry name" value="PAC"/>
    <property type="match status" value="1"/>
</dbReference>
<evidence type="ECO:0000259" key="3">
    <source>
        <dbReference type="PROSITE" id="PS50113"/>
    </source>
</evidence>
<dbReference type="NCBIfam" id="TIGR00229">
    <property type="entry name" value="sensory_box"/>
    <property type="match status" value="2"/>
</dbReference>
<dbReference type="PANTHER" id="PTHR46663:SF4">
    <property type="entry name" value="DIGUANYLATE CYCLASE DGCT-RELATED"/>
    <property type="match status" value="1"/>
</dbReference>
<organism evidence="5 6">
    <name type="scientific">Thauera humireducens</name>
    <dbReference type="NCBI Taxonomy" id="1134435"/>
    <lineage>
        <taxon>Bacteria</taxon>
        <taxon>Pseudomonadati</taxon>
        <taxon>Pseudomonadota</taxon>
        <taxon>Betaproteobacteria</taxon>
        <taxon>Rhodocyclales</taxon>
        <taxon>Zoogloeaceae</taxon>
        <taxon>Thauera</taxon>
    </lineage>
</organism>
<feature type="transmembrane region" description="Helical" evidence="1">
    <location>
        <begin position="28"/>
        <end position="48"/>
    </location>
</feature>
<dbReference type="CDD" id="cd01949">
    <property type="entry name" value="GGDEF"/>
    <property type="match status" value="1"/>
</dbReference>
<dbReference type="InterPro" id="IPR000160">
    <property type="entry name" value="GGDEF_dom"/>
</dbReference>
<dbReference type="SMART" id="SM00086">
    <property type="entry name" value="PAC"/>
    <property type="match status" value="2"/>
</dbReference>
<sequence length="771" mass="84724">MGAHDPLLSKLLLYHRRTDVVLPLPRSALWRALAGWMAILLCLGVYWFELSQTHQSQLDEVEANVRLRAEQTVHALALQVSTMIEKLDYLTLQLGESWLAEDERTFRRTVAVAQGALPEGAVVQVAIADERGEILFSSLVPAGATAAATKVSIADRPHFAVHLKRVEPALHISHPVLGRISGQWTVQLSRPVLRDGQIRGVIVVSVSAEHLSQALREIFPDPADVALLLREDGAYIARSHLLEGVLGKKVPDDRSFLQDRAIRHGFYDVVAPVDGVERYYAWRRVPDRPLVVSLGLSKSVAMATVRDSVRSSGLYNLLTTVALLLAAQWITRLFLLKSRQTAALAEARERLDFALQGGGLGAWDWNCVTGENRCNAQWARILGYAPGEAAPNFATWYTNIHPGDRDRVHAALDAHLRGETRQYHATYRMLRRDGETIWVLDRGRVVARDESGMPLRAAGTLADITERHAVELALDAERLRLTTLLQRFPGGVLMEDATGRVTIVNRGMCELLGLGDDPDALQGLTHEALCARIGPQRAAWLHVPDARRDGERRRSVELTDGDGRTFEIDWVPIMRDDAQLGRVWLVRDVSDRKQRETMLATLASTDALTALPNRRSFMSSLEAATAALRSNPGRQGVLLMIDIDYFKRVNDTYGHAAGDRVLCHVASLIRNGLRQQDVAARLGGEEFSALLLAVGLEDARLLADRLRARIAESSAEIGEGGEDGVTVTVSIGLAALSSAGAEAVLKQADHALYAAKAGGRNQVRVYAGEQT</sequence>
<keyword evidence="1" id="KW-0472">Membrane</keyword>
<evidence type="ECO:0000259" key="4">
    <source>
        <dbReference type="PROSITE" id="PS50887"/>
    </source>
</evidence>
<dbReference type="CDD" id="cd12915">
    <property type="entry name" value="PDC2_DGC_like"/>
    <property type="match status" value="1"/>
</dbReference>
<feature type="domain" description="GGDEF" evidence="4">
    <location>
        <begin position="634"/>
        <end position="768"/>
    </location>
</feature>
<dbReference type="InterPro" id="IPR043128">
    <property type="entry name" value="Rev_trsase/Diguanyl_cyclase"/>
</dbReference>
<dbReference type="AlphaFoldDB" id="A0A140IE61"/>
<dbReference type="InterPro" id="IPR013655">
    <property type="entry name" value="PAS_fold_3"/>
</dbReference>
<keyword evidence="1" id="KW-0812">Transmembrane</keyword>
<evidence type="ECO:0008006" key="7">
    <source>
        <dbReference type="Google" id="ProtNLM"/>
    </source>
</evidence>
<evidence type="ECO:0000259" key="2">
    <source>
        <dbReference type="PROSITE" id="PS50112"/>
    </source>
</evidence>
<dbReference type="SMART" id="SM00267">
    <property type="entry name" value="GGDEF"/>
    <property type="match status" value="1"/>
</dbReference>
<feature type="transmembrane region" description="Helical" evidence="1">
    <location>
        <begin position="314"/>
        <end position="335"/>
    </location>
</feature>
<dbReference type="KEGG" id="thu:AC731_003230"/>
<dbReference type="InterPro" id="IPR029787">
    <property type="entry name" value="Nucleotide_cyclase"/>
</dbReference>
<dbReference type="PANTHER" id="PTHR46663">
    <property type="entry name" value="DIGUANYLATE CYCLASE DGCT-RELATED"/>
    <property type="match status" value="1"/>
</dbReference>
<dbReference type="SUPFAM" id="SSF55785">
    <property type="entry name" value="PYP-like sensor domain (PAS domain)"/>
    <property type="match status" value="2"/>
</dbReference>
<dbReference type="Pfam" id="PF13426">
    <property type="entry name" value="PAS_9"/>
    <property type="match status" value="1"/>
</dbReference>
<dbReference type="CDD" id="cd12914">
    <property type="entry name" value="PDC1_DGC_like"/>
    <property type="match status" value="1"/>
</dbReference>
<dbReference type="PROSITE" id="PS50887">
    <property type="entry name" value="GGDEF"/>
    <property type="match status" value="1"/>
</dbReference>
<dbReference type="STRING" id="1134435.AC731_003230"/>
<accession>A0A140IE61</accession>
<dbReference type="Pfam" id="PF08447">
    <property type="entry name" value="PAS_3"/>
    <property type="match status" value="1"/>
</dbReference>
<dbReference type="InterPro" id="IPR052163">
    <property type="entry name" value="DGC-Regulatory_Protein"/>
</dbReference>
<feature type="domain" description="PAS" evidence="2">
    <location>
        <begin position="375"/>
        <end position="419"/>
    </location>
</feature>
<dbReference type="CDD" id="cd00130">
    <property type="entry name" value="PAS"/>
    <property type="match status" value="2"/>
</dbReference>
<dbReference type="SMART" id="SM00091">
    <property type="entry name" value="PAS"/>
    <property type="match status" value="2"/>
</dbReference>
<dbReference type="InterPro" id="IPR035965">
    <property type="entry name" value="PAS-like_dom_sf"/>
</dbReference>
<evidence type="ECO:0000256" key="1">
    <source>
        <dbReference type="SAM" id="Phobius"/>
    </source>
</evidence>
<dbReference type="InterPro" id="IPR001610">
    <property type="entry name" value="PAC"/>
</dbReference>
<dbReference type="GO" id="GO:0003824">
    <property type="term" value="F:catalytic activity"/>
    <property type="evidence" value="ECO:0007669"/>
    <property type="project" value="UniProtKB-ARBA"/>
</dbReference>
<feature type="domain" description="PAC" evidence="3">
    <location>
        <begin position="423"/>
        <end position="476"/>
    </location>
</feature>
<dbReference type="FunFam" id="3.30.70.270:FF:000001">
    <property type="entry name" value="Diguanylate cyclase domain protein"/>
    <property type="match status" value="1"/>
</dbReference>
<gene>
    <name evidence="5" type="ORF">AC731_003230</name>
</gene>
<dbReference type="Pfam" id="PF00990">
    <property type="entry name" value="GGDEF"/>
    <property type="match status" value="1"/>
</dbReference>
<name>A0A140IE61_9RHOO</name>
<reference evidence="6" key="1">
    <citation type="submission" date="2016-03" db="EMBL/GenBank/DDBJ databases">
        <authorList>
            <person name="Ma C."/>
            <person name="Zhou S."/>
            <person name="Yang G."/>
        </authorList>
    </citation>
    <scope>NUCLEOTIDE SEQUENCE [LARGE SCALE GENOMIC DNA]</scope>
    <source>
        <strain evidence="6">SgZ-1</strain>
    </source>
</reference>
<keyword evidence="1" id="KW-1133">Transmembrane helix</keyword>
<dbReference type="Gene3D" id="3.30.70.270">
    <property type="match status" value="1"/>
</dbReference>
<proteinExistence type="predicted"/>
<dbReference type="SUPFAM" id="SSF55073">
    <property type="entry name" value="Nucleotide cyclase"/>
    <property type="match status" value="1"/>
</dbReference>
<dbReference type="Gene3D" id="3.30.450.20">
    <property type="entry name" value="PAS domain"/>
    <property type="match status" value="4"/>
</dbReference>
<dbReference type="NCBIfam" id="TIGR00254">
    <property type="entry name" value="GGDEF"/>
    <property type="match status" value="1"/>
</dbReference>
<dbReference type="InterPro" id="IPR000700">
    <property type="entry name" value="PAS-assoc_C"/>
</dbReference>
<evidence type="ECO:0000313" key="5">
    <source>
        <dbReference type="EMBL" id="AMO36036.1"/>
    </source>
</evidence>
<dbReference type="InterPro" id="IPR000014">
    <property type="entry name" value="PAS"/>
</dbReference>
<evidence type="ECO:0000313" key="6">
    <source>
        <dbReference type="Proteomes" id="UP000036902"/>
    </source>
</evidence>
<protein>
    <recommendedName>
        <fullName evidence="7">Diguanylate cyclase</fullName>
    </recommendedName>
</protein>
<dbReference type="PROSITE" id="PS50112">
    <property type="entry name" value="PAS"/>
    <property type="match status" value="2"/>
</dbReference>
<dbReference type="EMBL" id="CP014646">
    <property type="protein sequence ID" value="AMO36036.1"/>
    <property type="molecule type" value="Genomic_DNA"/>
</dbReference>
<dbReference type="RefSeq" id="WP_048709204.1">
    <property type="nucleotide sequence ID" value="NZ_CP014646.1"/>
</dbReference>
<feature type="domain" description="PAS" evidence="2">
    <location>
        <begin position="477"/>
        <end position="514"/>
    </location>
</feature>